<comment type="caution">
    <text evidence="1">The sequence shown here is derived from an EMBL/GenBank/DDBJ whole genome shotgun (WGS) entry which is preliminary data.</text>
</comment>
<evidence type="ECO:0000313" key="1">
    <source>
        <dbReference type="EMBL" id="KAJ2776852.1"/>
    </source>
</evidence>
<feature type="non-terminal residue" evidence="1">
    <location>
        <position position="76"/>
    </location>
</feature>
<dbReference type="EMBL" id="JANBUM010000459">
    <property type="protein sequence ID" value="KAJ2776852.1"/>
    <property type="molecule type" value="Genomic_DNA"/>
</dbReference>
<dbReference type="AlphaFoldDB" id="A0A9W8H2G7"/>
<keyword evidence="2" id="KW-1185">Reference proteome</keyword>
<accession>A0A9W8H2G7</accession>
<organism evidence="1 2">
    <name type="scientific">Coemansia interrupta</name>
    <dbReference type="NCBI Taxonomy" id="1126814"/>
    <lineage>
        <taxon>Eukaryota</taxon>
        <taxon>Fungi</taxon>
        <taxon>Fungi incertae sedis</taxon>
        <taxon>Zoopagomycota</taxon>
        <taxon>Kickxellomycotina</taxon>
        <taxon>Kickxellomycetes</taxon>
        <taxon>Kickxellales</taxon>
        <taxon>Kickxellaceae</taxon>
        <taxon>Coemansia</taxon>
    </lineage>
</organism>
<dbReference type="OrthoDB" id="5587616at2759"/>
<reference evidence="1" key="1">
    <citation type="submission" date="2022-07" db="EMBL/GenBank/DDBJ databases">
        <title>Phylogenomic reconstructions and comparative analyses of Kickxellomycotina fungi.</title>
        <authorList>
            <person name="Reynolds N.K."/>
            <person name="Stajich J.E."/>
            <person name="Barry K."/>
            <person name="Grigoriev I.V."/>
            <person name="Crous P."/>
            <person name="Smith M.E."/>
        </authorList>
    </citation>
    <scope>NUCLEOTIDE SEQUENCE</scope>
    <source>
        <strain evidence="1">BCRC 34489</strain>
    </source>
</reference>
<proteinExistence type="predicted"/>
<evidence type="ECO:0008006" key="3">
    <source>
        <dbReference type="Google" id="ProtNLM"/>
    </source>
</evidence>
<sequence>MSASSAPAAPAAIADLLEQGTRAFALSDWPAAIDHFGRMAELTESSVGQNSPVYADALVMYGRALLQHAIEQNALM</sequence>
<name>A0A9W8H2G7_9FUNG</name>
<evidence type="ECO:0000313" key="2">
    <source>
        <dbReference type="Proteomes" id="UP001140172"/>
    </source>
</evidence>
<gene>
    <name evidence="1" type="ORF">GGI15_004704</name>
</gene>
<dbReference type="Proteomes" id="UP001140172">
    <property type="component" value="Unassembled WGS sequence"/>
</dbReference>
<protein>
    <recommendedName>
        <fullName evidence="3">Tetratricopeptide repeat protein</fullName>
    </recommendedName>
</protein>